<feature type="non-terminal residue" evidence="3">
    <location>
        <position position="514"/>
    </location>
</feature>
<dbReference type="SMART" id="SM00315">
    <property type="entry name" value="RGS"/>
    <property type="match status" value="1"/>
</dbReference>
<feature type="transmembrane region" description="Helical" evidence="1">
    <location>
        <begin position="88"/>
        <end position="112"/>
    </location>
</feature>
<dbReference type="InterPro" id="IPR016137">
    <property type="entry name" value="RGS"/>
</dbReference>
<dbReference type="AlphaFoldDB" id="A0A1Y2AZH0"/>
<dbReference type="STRING" id="1754190.A0A1Y2AZH0"/>
<name>A0A1Y2AZH0_9FUNG</name>
<feature type="transmembrane region" description="Helical" evidence="1">
    <location>
        <begin position="213"/>
        <end position="236"/>
    </location>
</feature>
<organism evidence="3 4">
    <name type="scientific">Neocallimastix californiae</name>
    <dbReference type="NCBI Taxonomy" id="1754190"/>
    <lineage>
        <taxon>Eukaryota</taxon>
        <taxon>Fungi</taxon>
        <taxon>Fungi incertae sedis</taxon>
        <taxon>Chytridiomycota</taxon>
        <taxon>Chytridiomycota incertae sedis</taxon>
        <taxon>Neocallimastigomycetes</taxon>
        <taxon>Neocallimastigales</taxon>
        <taxon>Neocallimastigaceae</taxon>
        <taxon>Neocallimastix</taxon>
    </lineage>
</organism>
<feature type="transmembrane region" description="Helical" evidence="1">
    <location>
        <begin position="65"/>
        <end position="82"/>
    </location>
</feature>
<dbReference type="Pfam" id="PF00615">
    <property type="entry name" value="RGS"/>
    <property type="match status" value="1"/>
</dbReference>
<proteinExistence type="predicted"/>
<dbReference type="InterPro" id="IPR044926">
    <property type="entry name" value="RGS_subdomain_2"/>
</dbReference>
<feature type="transmembrane region" description="Helical" evidence="1">
    <location>
        <begin position="163"/>
        <end position="184"/>
    </location>
</feature>
<dbReference type="InterPro" id="IPR036305">
    <property type="entry name" value="RGS_sf"/>
</dbReference>
<feature type="domain" description="RGS" evidence="2">
    <location>
        <begin position="342"/>
        <end position="502"/>
    </location>
</feature>
<accession>A0A1Y2AZH0</accession>
<dbReference type="EMBL" id="MCOG01000189">
    <property type="protein sequence ID" value="ORY27979.1"/>
    <property type="molecule type" value="Genomic_DNA"/>
</dbReference>
<feature type="transmembrane region" description="Helical" evidence="1">
    <location>
        <begin position="302"/>
        <end position="323"/>
    </location>
</feature>
<sequence length="514" mass="60089">MLFNTTKVNEKEFLEYLNTGYVDNDDFKNVRNVYMVLLILITIYMIVSLVFFYKLRDSYIVRQRNFGLTFAEGIFVSINLFNSILPQLIYVHCLTLVFTANVLNTAVILIFLSRSLRVILFYHLNYFKVSSFSNEKTNRTIFGTNSIEPNNYLIIISKKINKIIAAIIIIPTVLATFITLMIYLTNPQMRTECPVMEKQDALVSMKQNKAGKLYAVVAVFGAMYMVFSVIISFLILSVKDVNKYGVKFECLSVSIMIFLIQLINVILQKKASSRNGLFKYNDQLPLRGYLDIYEKTDGGKTFFSIILFYMFFVSITLPIIHYYRNKRIQDAYFQDPTSSPQYFYKVLQTPSLVNELREIAIREFSVENVLFWESYKVLQKMIIRYQAEYQKAKEIGNIESLNQYDFEKYYFQQMQMQSYSDSSLDGVTYDPTMPIPKELMKYFMSFYRMFIDPNGPSVVNISSDTAKKIFHEICLYPTVSIFDDAKEEVISNMYTSIYPILLMKNKIHTNRNLV</sequence>
<protein>
    <recommendedName>
        <fullName evidence="2">RGS domain-containing protein</fullName>
    </recommendedName>
</protein>
<evidence type="ECO:0000256" key="1">
    <source>
        <dbReference type="SAM" id="Phobius"/>
    </source>
</evidence>
<dbReference type="PROSITE" id="PS50132">
    <property type="entry name" value="RGS"/>
    <property type="match status" value="1"/>
</dbReference>
<reference evidence="3 4" key="1">
    <citation type="submission" date="2016-08" db="EMBL/GenBank/DDBJ databases">
        <title>A Parts List for Fungal Cellulosomes Revealed by Comparative Genomics.</title>
        <authorList>
            <consortium name="DOE Joint Genome Institute"/>
            <person name="Haitjema C.H."/>
            <person name="Gilmore S.P."/>
            <person name="Henske J.K."/>
            <person name="Solomon K.V."/>
            <person name="De Groot R."/>
            <person name="Kuo A."/>
            <person name="Mondo S.J."/>
            <person name="Salamov A.A."/>
            <person name="Labutti K."/>
            <person name="Zhao Z."/>
            <person name="Chiniquy J."/>
            <person name="Barry K."/>
            <person name="Brewer H.M."/>
            <person name="Purvine S.O."/>
            <person name="Wright A.T."/>
            <person name="Boxma B."/>
            <person name="Van Alen T."/>
            <person name="Hackstein J.H."/>
            <person name="Baker S.E."/>
            <person name="Grigoriev I.V."/>
            <person name="O'Malley M.A."/>
        </authorList>
    </citation>
    <scope>NUCLEOTIDE SEQUENCE [LARGE SCALE GENOMIC DNA]</scope>
    <source>
        <strain evidence="3 4">G1</strain>
    </source>
</reference>
<dbReference type="Proteomes" id="UP000193920">
    <property type="component" value="Unassembled WGS sequence"/>
</dbReference>
<feature type="transmembrane region" description="Helical" evidence="1">
    <location>
        <begin position="248"/>
        <end position="267"/>
    </location>
</feature>
<evidence type="ECO:0000313" key="3">
    <source>
        <dbReference type="EMBL" id="ORY27979.1"/>
    </source>
</evidence>
<dbReference type="SUPFAM" id="SSF48097">
    <property type="entry name" value="Regulator of G-protein signaling, RGS"/>
    <property type="match status" value="1"/>
</dbReference>
<keyword evidence="1" id="KW-1133">Transmembrane helix</keyword>
<evidence type="ECO:0000259" key="2">
    <source>
        <dbReference type="PROSITE" id="PS50132"/>
    </source>
</evidence>
<gene>
    <name evidence="3" type="ORF">LY90DRAFT_674249</name>
</gene>
<feature type="transmembrane region" description="Helical" evidence="1">
    <location>
        <begin position="33"/>
        <end position="53"/>
    </location>
</feature>
<keyword evidence="1" id="KW-0472">Membrane</keyword>
<keyword evidence="4" id="KW-1185">Reference proteome</keyword>
<comment type="caution">
    <text evidence="3">The sequence shown here is derived from an EMBL/GenBank/DDBJ whole genome shotgun (WGS) entry which is preliminary data.</text>
</comment>
<dbReference type="Gene3D" id="1.10.167.10">
    <property type="entry name" value="Regulator of G-protein Signalling 4, domain 2"/>
    <property type="match status" value="1"/>
</dbReference>
<evidence type="ECO:0000313" key="4">
    <source>
        <dbReference type="Proteomes" id="UP000193920"/>
    </source>
</evidence>
<keyword evidence="1" id="KW-0812">Transmembrane</keyword>